<gene>
    <name evidence="2" type="ORF">CK203_034509</name>
</gene>
<evidence type="ECO:0000259" key="1">
    <source>
        <dbReference type="Pfam" id="PF05699"/>
    </source>
</evidence>
<protein>
    <recommendedName>
        <fullName evidence="1">HAT C-terminal dimerisation domain-containing protein</fullName>
    </recommendedName>
</protein>
<dbReference type="Pfam" id="PF05699">
    <property type="entry name" value="Dimer_Tnp_hAT"/>
    <property type="match status" value="1"/>
</dbReference>
<name>A0A438IDX1_VITVI</name>
<evidence type="ECO:0000313" key="3">
    <source>
        <dbReference type="Proteomes" id="UP000288805"/>
    </source>
</evidence>
<feature type="domain" description="HAT C-terminal dimerisation" evidence="1">
    <location>
        <begin position="3"/>
        <end position="67"/>
    </location>
</feature>
<dbReference type="EMBL" id="QGNW01000118">
    <property type="protein sequence ID" value="RVW94931.1"/>
    <property type="molecule type" value="Genomic_DNA"/>
</dbReference>
<dbReference type="GO" id="GO:0046983">
    <property type="term" value="F:protein dimerization activity"/>
    <property type="evidence" value="ECO:0007669"/>
    <property type="project" value="InterPro"/>
</dbReference>
<dbReference type="SUPFAM" id="SSF53098">
    <property type="entry name" value="Ribonuclease H-like"/>
    <property type="match status" value="1"/>
</dbReference>
<accession>A0A438IDX1</accession>
<dbReference type="InterPro" id="IPR008906">
    <property type="entry name" value="HATC_C_dom"/>
</dbReference>
<dbReference type="InterPro" id="IPR012337">
    <property type="entry name" value="RNaseH-like_sf"/>
</dbReference>
<comment type="caution">
    <text evidence="2">The sequence shown here is derived from an EMBL/GenBank/DDBJ whole genome shotgun (WGS) entry which is preliminary data.</text>
</comment>
<evidence type="ECO:0000313" key="2">
    <source>
        <dbReference type="EMBL" id="RVW94931.1"/>
    </source>
</evidence>
<sequence>MVPVEWWFMYGNHTSTLRKLAIKVLSQTASSSVCERNWSTFAFIHMKQRNRQAYPLLQQLVFCYYNMKLKLRDMEVENDRVAKKITLISLTFSREFGVDVDQVLSEEVHSETFSKDTDDSFGATLNSHPSFDSTMFGKVVDLVLLYFCYWL</sequence>
<proteinExistence type="predicted"/>
<reference evidence="2 3" key="1">
    <citation type="journal article" date="2018" name="PLoS Genet.">
        <title>Population sequencing reveals clonal diversity and ancestral inbreeding in the grapevine cultivar Chardonnay.</title>
        <authorList>
            <person name="Roach M.J."/>
            <person name="Johnson D.L."/>
            <person name="Bohlmann J."/>
            <person name="van Vuuren H.J."/>
            <person name="Jones S.J."/>
            <person name="Pretorius I.S."/>
            <person name="Schmidt S.A."/>
            <person name="Borneman A.R."/>
        </authorList>
    </citation>
    <scope>NUCLEOTIDE SEQUENCE [LARGE SCALE GENOMIC DNA]</scope>
    <source>
        <strain evidence="3">cv. Chardonnay</strain>
        <tissue evidence="2">Leaf</tissue>
    </source>
</reference>
<dbReference type="AlphaFoldDB" id="A0A438IDX1"/>
<organism evidence="2 3">
    <name type="scientific">Vitis vinifera</name>
    <name type="common">Grape</name>
    <dbReference type="NCBI Taxonomy" id="29760"/>
    <lineage>
        <taxon>Eukaryota</taxon>
        <taxon>Viridiplantae</taxon>
        <taxon>Streptophyta</taxon>
        <taxon>Embryophyta</taxon>
        <taxon>Tracheophyta</taxon>
        <taxon>Spermatophyta</taxon>
        <taxon>Magnoliopsida</taxon>
        <taxon>eudicotyledons</taxon>
        <taxon>Gunneridae</taxon>
        <taxon>Pentapetalae</taxon>
        <taxon>rosids</taxon>
        <taxon>Vitales</taxon>
        <taxon>Vitaceae</taxon>
        <taxon>Viteae</taxon>
        <taxon>Vitis</taxon>
    </lineage>
</organism>
<dbReference type="Proteomes" id="UP000288805">
    <property type="component" value="Unassembled WGS sequence"/>
</dbReference>